<dbReference type="GO" id="GO:0010106">
    <property type="term" value="P:cellular response to iron ion starvation"/>
    <property type="evidence" value="ECO:0007669"/>
    <property type="project" value="UniProtKB-ARBA"/>
</dbReference>
<feature type="transmembrane region" description="Helical" evidence="11">
    <location>
        <begin position="440"/>
        <end position="467"/>
    </location>
</feature>
<dbReference type="PROSITE" id="PS50850">
    <property type="entry name" value="MFS"/>
    <property type="match status" value="1"/>
</dbReference>
<dbReference type="Proteomes" id="UP001152607">
    <property type="component" value="Unassembled WGS sequence"/>
</dbReference>
<evidence type="ECO:0000256" key="5">
    <source>
        <dbReference type="ARBA" id="ARBA00022692"/>
    </source>
</evidence>
<evidence type="ECO:0000256" key="6">
    <source>
        <dbReference type="ARBA" id="ARBA00022989"/>
    </source>
</evidence>
<organism evidence="13 14">
    <name type="scientific">Periconia digitata</name>
    <dbReference type="NCBI Taxonomy" id="1303443"/>
    <lineage>
        <taxon>Eukaryota</taxon>
        <taxon>Fungi</taxon>
        <taxon>Dikarya</taxon>
        <taxon>Ascomycota</taxon>
        <taxon>Pezizomycotina</taxon>
        <taxon>Dothideomycetes</taxon>
        <taxon>Pleosporomycetidae</taxon>
        <taxon>Pleosporales</taxon>
        <taxon>Massarineae</taxon>
        <taxon>Periconiaceae</taxon>
        <taxon>Periconia</taxon>
    </lineage>
</organism>
<feature type="transmembrane region" description="Helical" evidence="11">
    <location>
        <begin position="102"/>
        <end position="122"/>
    </location>
</feature>
<dbReference type="FunFam" id="1.20.1250.20:FF:000284">
    <property type="entry name" value="Siderophore iron transporter mirB"/>
    <property type="match status" value="1"/>
</dbReference>
<evidence type="ECO:0000313" key="13">
    <source>
        <dbReference type="EMBL" id="CAI6339937.1"/>
    </source>
</evidence>
<evidence type="ECO:0000259" key="12">
    <source>
        <dbReference type="PROSITE" id="PS50850"/>
    </source>
</evidence>
<feature type="transmembrane region" description="Helical" evidence="11">
    <location>
        <begin position="193"/>
        <end position="217"/>
    </location>
</feature>
<feature type="transmembrane region" description="Helical" evidence="11">
    <location>
        <begin position="554"/>
        <end position="573"/>
    </location>
</feature>
<evidence type="ECO:0000256" key="9">
    <source>
        <dbReference type="ARBA" id="ARBA00023136"/>
    </source>
</evidence>
<feature type="transmembrane region" description="Helical" evidence="11">
    <location>
        <begin position="479"/>
        <end position="501"/>
    </location>
</feature>
<evidence type="ECO:0000256" key="10">
    <source>
        <dbReference type="SAM" id="MobiDB-lite"/>
    </source>
</evidence>
<dbReference type="FunFam" id="1.20.1250.20:FF:000302">
    <property type="entry name" value="MFS siderochrome iron transporter MirB"/>
    <property type="match status" value="1"/>
</dbReference>
<dbReference type="InterPro" id="IPR011701">
    <property type="entry name" value="MFS"/>
</dbReference>
<evidence type="ECO:0000256" key="11">
    <source>
        <dbReference type="SAM" id="Phobius"/>
    </source>
</evidence>
<feature type="transmembrane region" description="Helical" evidence="11">
    <location>
        <begin position="349"/>
        <end position="372"/>
    </location>
</feature>
<feature type="transmembrane region" description="Helical" evidence="11">
    <location>
        <begin position="157"/>
        <end position="181"/>
    </location>
</feature>
<evidence type="ECO:0000313" key="14">
    <source>
        <dbReference type="Proteomes" id="UP001152607"/>
    </source>
</evidence>
<evidence type="ECO:0000256" key="2">
    <source>
        <dbReference type="ARBA" id="ARBA00008335"/>
    </source>
</evidence>
<protein>
    <recommendedName>
        <fullName evidence="12">Major facilitator superfamily (MFS) profile domain-containing protein</fullName>
    </recommendedName>
</protein>
<name>A0A9W4XYL6_9PLEO</name>
<dbReference type="OrthoDB" id="4078873at2759"/>
<feature type="transmembrane region" description="Helical" evidence="11">
    <location>
        <begin position="415"/>
        <end position="434"/>
    </location>
</feature>
<feature type="region of interest" description="Disordered" evidence="10">
    <location>
        <begin position="1"/>
        <end position="47"/>
    </location>
</feature>
<keyword evidence="4" id="KW-0410">Iron transport</keyword>
<dbReference type="PANTHER" id="PTHR23501:SF55">
    <property type="entry name" value="SIDEROPHORE IRON TRANSPORTER, PUTATIVE (AFU_ORTHOLOGUE AFUA_3G03440)-RELATED"/>
    <property type="match status" value="1"/>
</dbReference>
<dbReference type="SUPFAM" id="SSF103473">
    <property type="entry name" value="MFS general substrate transporter"/>
    <property type="match status" value="1"/>
</dbReference>
<dbReference type="InterPro" id="IPR020846">
    <property type="entry name" value="MFS_dom"/>
</dbReference>
<gene>
    <name evidence="13" type="ORF">PDIGIT_LOCUS13102</name>
</gene>
<keyword evidence="7" id="KW-0408">Iron</keyword>
<keyword evidence="5 11" id="KW-0812">Transmembrane</keyword>
<proteinExistence type="inferred from homology"/>
<reference evidence="13" key="1">
    <citation type="submission" date="2023-01" db="EMBL/GenBank/DDBJ databases">
        <authorList>
            <person name="Van Ghelder C."/>
            <person name="Rancurel C."/>
        </authorList>
    </citation>
    <scope>NUCLEOTIDE SEQUENCE</scope>
    <source>
        <strain evidence="13">CNCM I-4278</strain>
    </source>
</reference>
<comment type="subcellular location">
    <subcellularLocation>
        <location evidence="1">Membrane</location>
        <topology evidence="1">Multi-pass membrane protein</topology>
    </subcellularLocation>
</comment>
<accession>A0A9W4XYL6</accession>
<feature type="transmembrane region" description="Helical" evidence="11">
    <location>
        <begin position="384"/>
        <end position="403"/>
    </location>
</feature>
<dbReference type="EMBL" id="CAOQHR010000010">
    <property type="protein sequence ID" value="CAI6339937.1"/>
    <property type="molecule type" value="Genomic_DNA"/>
</dbReference>
<dbReference type="AlphaFoldDB" id="A0A9W4XYL6"/>
<evidence type="ECO:0000256" key="3">
    <source>
        <dbReference type="ARBA" id="ARBA00022448"/>
    </source>
</evidence>
<feature type="transmembrane region" description="Helical" evidence="11">
    <location>
        <begin position="280"/>
        <end position="299"/>
    </location>
</feature>
<feature type="transmembrane region" description="Helical" evidence="11">
    <location>
        <begin position="73"/>
        <end position="96"/>
    </location>
</feature>
<dbReference type="InterPro" id="IPR036259">
    <property type="entry name" value="MFS_trans_sf"/>
</dbReference>
<feature type="transmembrane region" description="Helical" evidence="11">
    <location>
        <begin position="223"/>
        <end position="246"/>
    </location>
</feature>
<dbReference type="PANTHER" id="PTHR23501">
    <property type="entry name" value="MAJOR FACILITATOR SUPERFAMILY"/>
    <property type="match status" value="1"/>
</dbReference>
<comment type="similarity">
    <text evidence="2">Belongs to the major facilitator superfamily.</text>
</comment>
<keyword evidence="8" id="KW-0406">Ion transport</keyword>
<dbReference type="Pfam" id="PF07690">
    <property type="entry name" value="MFS_1"/>
    <property type="match status" value="1"/>
</dbReference>
<keyword evidence="9 11" id="KW-0472">Membrane</keyword>
<feature type="compositionally biased region" description="Basic and acidic residues" evidence="10">
    <location>
        <begin position="31"/>
        <end position="42"/>
    </location>
</feature>
<dbReference type="Gene3D" id="1.20.1250.20">
    <property type="entry name" value="MFS general substrate transporter like domains"/>
    <property type="match status" value="2"/>
</dbReference>
<feature type="domain" description="Major facilitator superfamily (MFS) profile" evidence="12">
    <location>
        <begin position="71"/>
        <end position="577"/>
    </location>
</feature>
<dbReference type="GO" id="GO:0005886">
    <property type="term" value="C:plasma membrane"/>
    <property type="evidence" value="ECO:0007669"/>
    <property type="project" value="TreeGrafter"/>
</dbReference>
<feature type="transmembrane region" description="Helical" evidence="11">
    <location>
        <begin position="134"/>
        <end position="151"/>
    </location>
</feature>
<dbReference type="GO" id="GO:0006826">
    <property type="term" value="P:iron ion transport"/>
    <property type="evidence" value="ECO:0007669"/>
    <property type="project" value="UniProtKB-KW"/>
</dbReference>
<keyword evidence="14" id="KW-1185">Reference proteome</keyword>
<keyword evidence="3" id="KW-0813">Transport</keyword>
<evidence type="ECO:0000256" key="4">
    <source>
        <dbReference type="ARBA" id="ARBA00022496"/>
    </source>
</evidence>
<sequence>MPHIQPSSSGTGLAEDNEQQIPIDVQGKSPSMRERDDDKDSADFPNEGAQHGVQMVEAVTLAWTKQTLGTAYILMWLLYFVNGFNQSITGNLAAYITSEFEAHSLVPLIQVVSSIMGAATYMPLAKILNLWDRSVGFSLMVAFATLGLILAASCKSIGVYCASQVFYSIGFTGMTFAIDVITADTSTLRDRGLAYAFTSSPYIITAYAGPTVAAKFYENNWRWAYGAFAIILPIIATPLVLIMAYARRQAKAKGLLPPTPEASGRTIFESFKHYIIELDVLGTFLLLAGLVLLLIPFNLAGSSANGWSQDYIIAMLVLGVVCLFAFGLSEKFLAPVPFLQWDILRSRTVMGACALDVCYQVSYYCWLSYYTSFLQVNSGQSLEVAGYISSIFDVVSGIWLFVVGFAIKKTNRFRWILYWAVPLYMLGQGLMIYFRKPDQAVGYLIMCQIFLAFAGGAMIIVQQVAVLAASDHQNAAGSLAFLGVFGNVGGAVGGSVSGAIWQGTLPGALQRYLPAESLPDWESIYEDLELQLSYPKGTETRLAIEKAYSIAQKHMVICGTAVMALSLIWMFVIKDIKLDRKQTKGVLF</sequence>
<dbReference type="GO" id="GO:0022857">
    <property type="term" value="F:transmembrane transporter activity"/>
    <property type="evidence" value="ECO:0007669"/>
    <property type="project" value="InterPro"/>
</dbReference>
<evidence type="ECO:0000256" key="7">
    <source>
        <dbReference type="ARBA" id="ARBA00023004"/>
    </source>
</evidence>
<feature type="transmembrane region" description="Helical" evidence="11">
    <location>
        <begin position="311"/>
        <end position="328"/>
    </location>
</feature>
<evidence type="ECO:0000256" key="8">
    <source>
        <dbReference type="ARBA" id="ARBA00023065"/>
    </source>
</evidence>
<feature type="compositionally biased region" description="Polar residues" evidence="10">
    <location>
        <begin position="1"/>
        <end position="11"/>
    </location>
</feature>
<evidence type="ECO:0000256" key="1">
    <source>
        <dbReference type="ARBA" id="ARBA00004141"/>
    </source>
</evidence>
<keyword evidence="6 11" id="KW-1133">Transmembrane helix</keyword>
<comment type="caution">
    <text evidence="13">The sequence shown here is derived from an EMBL/GenBank/DDBJ whole genome shotgun (WGS) entry which is preliminary data.</text>
</comment>